<evidence type="ECO:0000313" key="4">
    <source>
        <dbReference type="Proteomes" id="UP000215335"/>
    </source>
</evidence>
<dbReference type="InterPro" id="IPR057251">
    <property type="entry name" value="FP_C"/>
</dbReference>
<reference evidence="3 4" key="1">
    <citation type="journal article" date="2017" name="Curr. Biol.">
        <title>The Evolution of Venom by Co-option of Single-Copy Genes.</title>
        <authorList>
            <person name="Martinson E.O."/>
            <person name="Mrinalini"/>
            <person name="Kelkar Y.D."/>
            <person name="Chang C.H."/>
            <person name="Werren J.H."/>
        </authorList>
    </citation>
    <scope>NUCLEOTIDE SEQUENCE [LARGE SCALE GENOMIC DNA]</scope>
    <source>
        <strain evidence="3 4">Alberta</strain>
        <tissue evidence="3">Whole body</tissue>
    </source>
</reference>
<dbReference type="Pfam" id="PF25298">
    <property type="entry name" value="Baculo_FP_2nd"/>
    <property type="match status" value="1"/>
</dbReference>
<accession>A0A232ER94</accession>
<evidence type="ECO:0000313" key="3">
    <source>
        <dbReference type="EMBL" id="OXU20837.1"/>
    </source>
</evidence>
<dbReference type="AlphaFoldDB" id="A0A232ER94"/>
<feature type="domain" description="FP protein C-terminal" evidence="2">
    <location>
        <begin position="206"/>
        <end position="253"/>
    </location>
</feature>
<gene>
    <name evidence="3" type="ORF">TSAR_005458</name>
</gene>
<dbReference type="EMBL" id="NNAY01002663">
    <property type="protein sequence ID" value="OXU20837.1"/>
    <property type="molecule type" value="Genomic_DNA"/>
</dbReference>
<organism evidence="3 4">
    <name type="scientific">Trichomalopsis sarcophagae</name>
    <dbReference type="NCBI Taxonomy" id="543379"/>
    <lineage>
        <taxon>Eukaryota</taxon>
        <taxon>Metazoa</taxon>
        <taxon>Ecdysozoa</taxon>
        <taxon>Arthropoda</taxon>
        <taxon>Hexapoda</taxon>
        <taxon>Insecta</taxon>
        <taxon>Pterygota</taxon>
        <taxon>Neoptera</taxon>
        <taxon>Endopterygota</taxon>
        <taxon>Hymenoptera</taxon>
        <taxon>Apocrita</taxon>
        <taxon>Proctotrupomorpha</taxon>
        <taxon>Chalcidoidea</taxon>
        <taxon>Pteromalidae</taxon>
        <taxon>Pteromalinae</taxon>
        <taxon>Trichomalopsis</taxon>
    </lineage>
</organism>
<name>A0A232ER94_9HYME</name>
<feature type="region of interest" description="Disordered" evidence="1">
    <location>
        <begin position="267"/>
        <end position="289"/>
    </location>
</feature>
<protein>
    <recommendedName>
        <fullName evidence="2">FP protein C-terminal domain-containing protein</fullName>
    </recommendedName>
</protein>
<proteinExistence type="predicted"/>
<comment type="caution">
    <text evidence="3">The sequence shown here is derived from an EMBL/GenBank/DDBJ whole genome shotgun (WGS) entry which is preliminary data.</text>
</comment>
<sequence length="379" mass="41056">MELFFTCFDMLQACSPGSCFGRKIGIEQRSARYADPYIQESGTTKVVGARVRFSSRLAPTSGGPLSGESGAEGCEVIIHGLLKDGVKLNESITDRAAYALLSTVLPSLEKNEIVNTRVLRLRRLDRDQGDEAKMTNSGARHGVLPSLVARLARSGLVIDVMRAKSALANNYLTTNDIKPDLLAPEAAACMTGHTIFINEMLPREKFQLFKSLRPIAQGLGFKYVWHAGSRFLARKKGGERAHVFASAADLQAIQTACQATSTRSTSANSKTLLNSSKSGEGADQANEPAGLGKPEIPEYLFCSVQQGSSPPILAGVVYRLPKIPMQKDSNLFSTLRDLASEYSHKIIMGDLNADLLSTSDEANTINRLSEELALQIIPH</sequence>
<keyword evidence="4" id="KW-1185">Reference proteome</keyword>
<dbReference type="Proteomes" id="UP000215335">
    <property type="component" value="Unassembled WGS sequence"/>
</dbReference>
<evidence type="ECO:0000259" key="2">
    <source>
        <dbReference type="Pfam" id="PF25298"/>
    </source>
</evidence>
<feature type="compositionally biased region" description="Polar residues" evidence="1">
    <location>
        <begin position="267"/>
        <end position="278"/>
    </location>
</feature>
<dbReference type="OrthoDB" id="7701117at2759"/>
<evidence type="ECO:0000256" key="1">
    <source>
        <dbReference type="SAM" id="MobiDB-lite"/>
    </source>
</evidence>